<keyword evidence="2" id="KW-1185">Reference proteome</keyword>
<reference evidence="1" key="1">
    <citation type="submission" date="2022-03" db="EMBL/GenBank/DDBJ databases">
        <authorList>
            <person name="Lindestad O."/>
        </authorList>
    </citation>
    <scope>NUCLEOTIDE SEQUENCE</scope>
</reference>
<evidence type="ECO:0000313" key="1">
    <source>
        <dbReference type="EMBL" id="CAH2241588.1"/>
    </source>
</evidence>
<dbReference type="OrthoDB" id="7490433at2759"/>
<comment type="caution">
    <text evidence="1">The sequence shown here is derived from an EMBL/GenBank/DDBJ whole genome shotgun (WGS) entry which is preliminary data.</text>
</comment>
<organism evidence="1 2">
    <name type="scientific">Pararge aegeria aegeria</name>
    <dbReference type="NCBI Taxonomy" id="348720"/>
    <lineage>
        <taxon>Eukaryota</taxon>
        <taxon>Metazoa</taxon>
        <taxon>Ecdysozoa</taxon>
        <taxon>Arthropoda</taxon>
        <taxon>Hexapoda</taxon>
        <taxon>Insecta</taxon>
        <taxon>Pterygota</taxon>
        <taxon>Neoptera</taxon>
        <taxon>Endopterygota</taxon>
        <taxon>Lepidoptera</taxon>
        <taxon>Glossata</taxon>
        <taxon>Ditrysia</taxon>
        <taxon>Papilionoidea</taxon>
        <taxon>Nymphalidae</taxon>
        <taxon>Satyrinae</taxon>
        <taxon>Satyrini</taxon>
        <taxon>Parargina</taxon>
        <taxon>Pararge</taxon>
    </lineage>
</organism>
<protein>
    <submittedName>
        <fullName evidence="1">Jg3923 protein</fullName>
    </submittedName>
</protein>
<accession>A0A8S4RWZ6</accession>
<dbReference type="Proteomes" id="UP000838756">
    <property type="component" value="Unassembled WGS sequence"/>
</dbReference>
<sequence>MRVLNLDSKISHALTVKENIVKTCVMRVKSTNLRLASRILEYFGHIARRDGDNLEKIVFTGQVERKRPRGRRPIRWSDQIRTALDTKAESNGTKSSKRFCNLGCPQLVGLADCDLIVAPLMLNSPKFTGVTTDLETKEYVPFMIPFLKGE</sequence>
<name>A0A8S4RWZ6_9NEOP</name>
<gene>
    <name evidence="1" type="primary">jg3923</name>
    <name evidence="1" type="ORF">PAEG_LOCUS18014</name>
</gene>
<evidence type="ECO:0000313" key="2">
    <source>
        <dbReference type="Proteomes" id="UP000838756"/>
    </source>
</evidence>
<dbReference type="AlphaFoldDB" id="A0A8S4RWZ6"/>
<dbReference type="EMBL" id="CAKXAJ010025582">
    <property type="protein sequence ID" value="CAH2241588.1"/>
    <property type="molecule type" value="Genomic_DNA"/>
</dbReference>
<proteinExistence type="predicted"/>